<keyword evidence="3" id="KW-0805">Transcription regulation</keyword>
<feature type="compositionally biased region" description="Low complexity" evidence="6">
    <location>
        <begin position="240"/>
        <end position="266"/>
    </location>
</feature>
<evidence type="ECO:0000256" key="6">
    <source>
        <dbReference type="SAM" id="MobiDB-lite"/>
    </source>
</evidence>
<dbReference type="PANTHER" id="PTHR21964">
    <property type="entry name" value="BREAST CANCER METASTASIS-SUPPRESSOR 1"/>
    <property type="match status" value="1"/>
</dbReference>
<protein>
    <recommendedName>
        <fullName evidence="9">Transcriptional regulatory protein DEP1</fullName>
    </recommendedName>
</protein>
<evidence type="ECO:0000313" key="7">
    <source>
        <dbReference type="EMBL" id="KAE8271822.1"/>
    </source>
</evidence>
<dbReference type="AlphaFoldDB" id="A0A8X7NDR1"/>
<dbReference type="InterPro" id="IPR013907">
    <property type="entry name" value="Sds3"/>
</dbReference>
<keyword evidence="2" id="KW-0678">Repressor</keyword>
<feature type="region of interest" description="Disordered" evidence="6">
    <location>
        <begin position="28"/>
        <end position="360"/>
    </location>
</feature>
<reference evidence="7" key="1">
    <citation type="submission" date="2016-04" db="EMBL/GenBank/DDBJ databases">
        <authorList>
            <person name="Nguyen H.D."/>
            <person name="Samba Siva P."/>
            <person name="Cullis J."/>
            <person name="Levesque C.A."/>
            <person name="Hambleton S."/>
        </authorList>
    </citation>
    <scope>NUCLEOTIDE SEQUENCE</scope>
    <source>
        <strain evidence="7">DAOMC 236422</strain>
    </source>
</reference>
<reference evidence="7" key="2">
    <citation type="journal article" date="2019" name="IMA Fungus">
        <title>Genome sequencing and comparison of five Tilletia species to identify candidate genes for the detection of regulated species infecting wheat.</title>
        <authorList>
            <person name="Nguyen H.D.T."/>
            <person name="Sultana T."/>
            <person name="Kesanakurti P."/>
            <person name="Hambleton S."/>
        </authorList>
    </citation>
    <scope>NUCLEOTIDE SEQUENCE</scope>
    <source>
        <strain evidence="7">DAOMC 236422</strain>
    </source>
</reference>
<evidence type="ECO:0000313" key="8">
    <source>
        <dbReference type="Proteomes" id="UP000078113"/>
    </source>
</evidence>
<dbReference type="Proteomes" id="UP000078113">
    <property type="component" value="Unassembled WGS sequence"/>
</dbReference>
<comment type="subcellular location">
    <subcellularLocation>
        <location evidence="1">Nucleus</location>
    </subcellularLocation>
</comment>
<keyword evidence="8" id="KW-1185">Reference proteome</keyword>
<dbReference type="GO" id="GO:0005654">
    <property type="term" value="C:nucleoplasm"/>
    <property type="evidence" value="ECO:0007669"/>
    <property type="project" value="UniProtKB-ARBA"/>
</dbReference>
<feature type="compositionally biased region" description="Polar residues" evidence="6">
    <location>
        <begin position="143"/>
        <end position="159"/>
    </location>
</feature>
<dbReference type="GO" id="GO:0010468">
    <property type="term" value="P:regulation of gene expression"/>
    <property type="evidence" value="ECO:0007669"/>
    <property type="project" value="UniProtKB-ARBA"/>
</dbReference>
<evidence type="ECO:0000256" key="2">
    <source>
        <dbReference type="ARBA" id="ARBA00022491"/>
    </source>
</evidence>
<evidence type="ECO:0000256" key="1">
    <source>
        <dbReference type="ARBA" id="ARBA00004123"/>
    </source>
</evidence>
<accession>A0A8X7NDR1</accession>
<dbReference type="SMART" id="SM01401">
    <property type="entry name" value="Sds3"/>
    <property type="match status" value="1"/>
</dbReference>
<sequence length="590" mass="63122">MGDELENSSTTRAAELVRAEVAAILAAAPSIGAAPTTTNSGGSGSGEASTSRQDAGNAVGDSIHGQGGHNSNNEDVEMADAAQELEQQDQGDGPATAASTTVEIANSSAAIGTGRFPSPVPSDSDDDLSVLSSLETHSELDSEQYNNSPRRSAWPQQNGGAEDDDRSSNGDSGSSDISEPADTGAQRGSGAFNPENDDDEVGGAGGGRREAATRSPQSSAASDDEGSSSDDNAEDDPRDAGSSATAVAAAAAAAAAVNVMSSARSADQPTSTTVASDSSDLGSPESIADTEPLPFEDSQAQASEAALIDDDEEEEDEEEEEEEEDEEGRRAQEDASTPTAASLAEAVKDDREEVTTGSPQEAMETLTRIEIQFAMLRDRLYVERMEEVCRETEMVLEGTHPELIRFTRAIDQVRERRLRLLDIELERQVNHYEQVAEGEEHVIWNSYRYQAADLRQNMMDEAARKRRRLEREKRLIDVPRPARRHQTFETELVPNPNLQYSAALRARRREIAIADASAAVAAAGPSHPESARRAAAVVQHLQEGAAEEDASDYVAYPEVKGLDENELWSDLDRMGGYPPNWAMGAFEPAR</sequence>
<feature type="compositionally biased region" description="Polar residues" evidence="6">
    <location>
        <begin position="97"/>
        <end position="110"/>
    </location>
</feature>
<evidence type="ECO:0000256" key="3">
    <source>
        <dbReference type="ARBA" id="ARBA00023015"/>
    </source>
</evidence>
<organism evidence="7 8">
    <name type="scientific">Tilletia walkeri</name>
    <dbReference type="NCBI Taxonomy" id="117179"/>
    <lineage>
        <taxon>Eukaryota</taxon>
        <taxon>Fungi</taxon>
        <taxon>Dikarya</taxon>
        <taxon>Basidiomycota</taxon>
        <taxon>Ustilaginomycotina</taxon>
        <taxon>Exobasidiomycetes</taxon>
        <taxon>Tilletiales</taxon>
        <taxon>Tilletiaceae</taxon>
        <taxon>Tilletia</taxon>
    </lineage>
</organism>
<feature type="compositionally biased region" description="Polar residues" evidence="6">
    <location>
        <begin position="267"/>
        <end position="281"/>
    </location>
</feature>
<keyword evidence="5" id="KW-0539">Nucleus</keyword>
<dbReference type="EMBL" id="LWDG02000009">
    <property type="protein sequence ID" value="KAE8271822.1"/>
    <property type="molecule type" value="Genomic_DNA"/>
</dbReference>
<evidence type="ECO:0000256" key="4">
    <source>
        <dbReference type="ARBA" id="ARBA00023163"/>
    </source>
</evidence>
<dbReference type="Pfam" id="PF08598">
    <property type="entry name" value="Sds3"/>
    <property type="match status" value="1"/>
</dbReference>
<feature type="compositionally biased region" description="Acidic residues" evidence="6">
    <location>
        <begin position="307"/>
        <end position="326"/>
    </location>
</feature>
<evidence type="ECO:0008006" key="9">
    <source>
        <dbReference type="Google" id="ProtNLM"/>
    </source>
</evidence>
<dbReference type="Gene3D" id="1.20.5.1500">
    <property type="match status" value="1"/>
</dbReference>
<feature type="compositionally biased region" description="Low complexity" evidence="6">
    <location>
        <begin position="79"/>
        <end position="92"/>
    </location>
</feature>
<evidence type="ECO:0000256" key="5">
    <source>
        <dbReference type="ARBA" id="ARBA00023242"/>
    </source>
</evidence>
<gene>
    <name evidence="7" type="ORF">A4X09_0g478</name>
</gene>
<proteinExistence type="predicted"/>
<keyword evidence="4" id="KW-0804">Transcription</keyword>
<name>A0A8X7NDR1_9BASI</name>
<feature type="compositionally biased region" description="Acidic residues" evidence="6">
    <location>
        <begin position="222"/>
        <end position="237"/>
    </location>
</feature>
<feature type="compositionally biased region" description="Low complexity" evidence="6">
    <location>
        <begin position="28"/>
        <end position="51"/>
    </location>
</feature>
<comment type="caution">
    <text evidence="7">The sequence shown here is derived from an EMBL/GenBank/DDBJ whole genome shotgun (WGS) entry which is preliminary data.</text>
</comment>